<evidence type="ECO:0000259" key="5">
    <source>
        <dbReference type="PROSITE" id="PS51898"/>
    </source>
</evidence>
<organism evidence="7 9">
    <name type="scientific">Halopseudomonas pelagia</name>
    <dbReference type="NCBI Taxonomy" id="553151"/>
    <lineage>
        <taxon>Bacteria</taxon>
        <taxon>Pseudomonadati</taxon>
        <taxon>Pseudomonadota</taxon>
        <taxon>Gammaproteobacteria</taxon>
        <taxon>Pseudomonadales</taxon>
        <taxon>Pseudomonadaceae</taxon>
        <taxon>Halopseudomonas</taxon>
    </lineage>
</organism>
<protein>
    <submittedName>
        <fullName evidence="7 8">Integrase</fullName>
    </submittedName>
</protein>
<dbReference type="InterPro" id="IPR011010">
    <property type="entry name" value="DNA_brk_join_enz"/>
</dbReference>
<dbReference type="GO" id="GO:0006310">
    <property type="term" value="P:DNA recombination"/>
    <property type="evidence" value="ECO:0007669"/>
    <property type="project" value="UniProtKB-KW"/>
</dbReference>
<evidence type="ECO:0000256" key="3">
    <source>
        <dbReference type="ARBA" id="ARBA00023172"/>
    </source>
</evidence>
<proteinExistence type="predicted"/>
<evidence type="ECO:0000313" key="9">
    <source>
        <dbReference type="Proteomes" id="UP000243750"/>
    </source>
</evidence>
<keyword evidence="2 4" id="KW-0238">DNA-binding</keyword>
<reference evidence="7 9" key="1">
    <citation type="submission" date="2017-09" db="EMBL/GenBank/DDBJ databases">
        <title>Bacterial and phytoplankton interrelationship in Kongsfjorden, an Arctic fjord.</title>
        <authorList>
            <person name="Sinha R."/>
            <person name="Krishnan K."/>
        </authorList>
    </citation>
    <scope>NUCLEOTIDE SEQUENCE [LARGE SCALE GENOMIC DNA]</scope>
    <source>
        <strain evidence="7 9">58</strain>
    </source>
</reference>
<evidence type="ECO:0000313" key="10">
    <source>
        <dbReference type="Proteomes" id="UP000344571"/>
    </source>
</evidence>
<dbReference type="InterPro" id="IPR050090">
    <property type="entry name" value="Tyrosine_recombinase_XerCD"/>
</dbReference>
<gene>
    <name evidence="7" type="ORF">CO192_12930</name>
    <name evidence="8" type="ORF">EAO82_20555</name>
</gene>
<dbReference type="RefSeq" id="WP_096346991.1">
    <property type="nucleotide sequence ID" value="NZ_CP033116.1"/>
</dbReference>
<dbReference type="GO" id="GO:0015074">
    <property type="term" value="P:DNA integration"/>
    <property type="evidence" value="ECO:0007669"/>
    <property type="project" value="UniProtKB-KW"/>
</dbReference>
<dbReference type="InterPro" id="IPR044068">
    <property type="entry name" value="CB"/>
</dbReference>
<dbReference type="Gene3D" id="1.10.150.130">
    <property type="match status" value="1"/>
</dbReference>
<dbReference type="SUPFAM" id="SSF56349">
    <property type="entry name" value="DNA breaking-rejoining enzymes"/>
    <property type="match status" value="1"/>
</dbReference>
<name>A0AA91U1Y2_9GAMM</name>
<dbReference type="GO" id="GO:0003677">
    <property type="term" value="F:DNA binding"/>
    <property type="evidence" value="ECO:0007669"/>
    <property type="project" value="UniProtKB-UniRule"/>
</dbReference>
<feature type="domain" description="Core-binding (CB)" evidence="6">
    <location>
        <begin position="59"/>
        <end position="146"/>
    </location>
</feature>
<evidence type="ECO:0000259" key="6">
    <source>
        <dbReference type="PROSITE" id="PS51900"/>
    </source>
</evidence>
<reference evidence="8 10" key="2">
    <citation type="submission" date="2018-10" db="EMBL/GenBank/DDBJ databases">
        <title>Complete genome sequence of Pseudomonas pelagia strain Kongs-67.</title>
        <authorList>
            <person name="Sinha R.K."/>
            <person name="Krishnan K."/>
        </authorList>
    </citation>
    <scope>NUCLEOTIDE SEQUENCE [LARGE SCALE GENOMIC DNA]</scope>
    <source>
        <strain evidence="8 10">Kongs-67</strain>
    </source>
</reference>
<dbReference type="AlphaFoldDB" id="A0AA91U1Y2"/>
<dbReference type="PROSITE" id="PS51898">
    <property type="entry name" value="TYR_RECOMBINASE"/>
    <property type="match status" value="1"/>
</dbReference>
<dbReference type="Proteomes" id="UP000243750">
    <property type="component" value="Unassembled WGS sequence"/>
</dbReference>
<dbReference type="PANTHER" id="PTHR30349">
    <property type="entry name" value="PHAGE INTEGRASE-RELATED"/>
    <property type="match status" value="1"/>
</dbReference>
<sequence>MATLVKTPSGTWKALIRKHGWPTTSKTFRTKRDASDWSRRVEDEMVRGVYIQRTASERMTLEQALQRYLSEVSPTKAPKTLLSEQGSAKNLVRKLGGYSLAALSAELISGYRDQRLSEMTRRKTPVSNNSVRLELALLSHMFNVCIREWGVGLPFNPVLNVRKPAAGRGRDRRLTPDEERRLYAAVDAHSNPFLGYIVRVAIQTGMRSSEITNLRRSQVDIRRRIITLGATKNGERRVVPLSKAATAVFSQALDHPYRPIDTDLIFFGEPGGNGRRRPYAFNKTWQRIRNRLGMRDLRFHDLRHEAVSRLVEVGLSDQEVSMISGHKSMQMVKRYTHLRAEDLVERIDLLRKQRQI</sequence>
<dbReference type="PROSITE" id="PS51900">
    <property type="entry name" value="CB"/>
    <property type="match status" value="1"/>
</dbReference>
<dbReference type="InterPro" id="IPR002104">
    <property type="entry name" value="Integrase_catalytic"/>
</dbReference>
<dbReference type="Proteomes" id="UP000344571">
    <property type="component" value="Chromosome"/>
</dbReference>
<keyword evidence="3" id="KW-0233">DNA recombination</keyword>
<dbReference type="Pfam" id="PF00589">
    <property type="entry name" value="Phage_integrase"/>
    <property type="match status" value="1"/>
</dbReference>
<dbReference type="InterPro" id="IPR010998">
    <property type="entry name" value="Integrase_recombinase_N"/>
</dbReference>
<dbReference type="InterPro" id="IPR013762">
    <property type="entry name" value="Integrase-like_cat_sf"/>
</dbReference>
<evidence type="ECO:0000313" key="7">
    <source>
        <dbReference type="EMBL" id="PCC98968.1"/>
    </source>
</evidence>
<dbReference type="CDD" id="cd00796">
    <property type="entry name" value="INT_Rci_Hp1_C"/>
    <property type="match status" value="1"/>
</dbReference>
<dbReference type="Gene3D" id="1.10.443.10">
    <property type="entry name" value="Intergrase catalytic core"/>
    <property type="match status" value="1"/>
</dbReference>
<evidence type="ECO:0000256" key="1">
    <source>
        <dbReference type="ARBA" id="ARBA00022908"/>
    </source>
</evidence>
<evidence type="ECO:0000256" key="4">
    <source>
        <dbReference type="PROSITE-ProRule" id="PRU01248"/>
    </source>
</evidence>
<keyword evidence="1" id="KW-0229">DNA integration</keyword>
<evidence type="ECO:0000313" key="8">
    <source>
        <dbReference type="EMBL" id="QFY58968.1"/>
    </source>
</evidence>
<accession>A0AA91U1Y2</accession>
<dbReference type="EMBL" id="NWMT01000161">
    <property type="protein sequence ID" value="PCC98968.1"/>
    <property type="molecule type" value="Genomic_DNA"/>
</dbReference>
<evidence type="ECO:0000256" key="2">
    <source>
        <dbReference type="ARBA" id="ARBA00023125"/>
    </source>
</evidence>
<dbReference type="EMBL" id="CP033116">
    <property type="protein sequence ID" value="QFY58968.1"/>
    <property type="molecule type" value="Genomic_DNA"/>
</dbReference>
<dbReference type="PANTHER" id="PTHR30349:SF94">
    <property type="entry name" value="INTEGRASE_RECOMBINASE HI_1414-RELATED"/>
    <property type="match status" value="1"/>
</dbReference>
<feature type="domain" description="Tyr recombinase" evidence="5">
    <location>
        <begin position="169"/>
        <end position="348"/>
    </location>
</feature>
<keyword evidence="10" id="KW-1185">Reference proteome</keyword>